<proteinExistence type="predicted"/>
<evidence type="ECO:0000313" key="1">
    <source>
        <dbReference type="EMBL" id="KAL0003883.1"/>
    </source>
</evidence>
<dbReference type="AlphaFoldDB" id="A0AAW2D2C1"/>
<evidence type="ECO:0000313" key="2">
    <source>
        <dbReference type="Proteomes" id="UP001459277"/>
    </source>
</evidence>
<organism evidence="1 2">
    <name type="scientific">Lithocarpus litseifolius</name>
    <dbReference type="NCBI Taxonomy" id="425828"/>
    <lineage>
        <taxon>Eukaryota</taxon>
        <taxon>Viridiplantae</taxon>
        <taxon>Streptophyta</taxon>
        <taxon>Embryophyta</taxon>
        <taxon>Tracheophyta</taxon>
        <taxon>Spermatophyta</taxon>
        <taxon>Magnoliopsida</taxon>
        <taxon>eudicotyledons</taxon>
        <taxon>Gunneridae</taxon>
        <taxon>Pentapetalae</taxon>
        <taxon>rosids</taxon>
        <taxon>fabids</taxon>
        <taxon>Fagales</taxon>
        <taxon>Fagaceae</taxon>
        <taxon>Lithocarpus</taxon>
    </lineage>
</organism>
<protein>
    <submittedName>
        <fullName evidence="1">Uncharacterized protein</fullName>
    </submittedName>
</protein>
<name>A0AAW2D2C1_9ROSI</name>
<sequence length="87" mass="9524">MKLADTASSFLVIPPFSSSSSNVVLALKMVDPSDAEDFKLWPPPVEKHFIDVLVENKPKGTCLLGNSRKGFEMSLTDELKNTIAKSN</sequence>
<accession>A0AAW2D2C1</accession>
<dbReference type="Proteomes" id="UP001459277">
    <property type="component" value="Unassembled WGS sequence"/>
</dbReference>
<comment type="caution">
    <text evidence="1">The sequence shown here is derived from an EMBL/GenBank/DDBJ whole genome shotgun (WGS) entry which is preliminary data.</text>
</comment>
<gene>
    <name evidence="1" type="ORF">SO802_011444</name>
</gene>
<reference evidence="1 2" key="1">
    <citation type="submission" date="2024-01" db="EMBL/GenBank/DDBJ databases">
        <title>A telomere-to-telomere, gap-free genome of sweet tea (Lithocarpus litseifolius).</title>
        <authorList>
            <person name="Zhou J."/>
        </authorList>
    </citation>
    <scope>NUCLEOTIDE SEQUENCE [LARGE SCALE GENOMIC DNA]</scope>
    <source>
        <strain evidence="1">Zhou-2022a</strain>
        <tissue evidence="1">Leaf</tissue>
    </source>
</reference>
<dbReference type="EMBL" id="JAZDWU010000004">
    <property type="protein sequence ID" value="KAL0003883.1"/>
    <property type="molecule type" value="Genomic_DNA"/>
</dbReference>
<keyword evidence="2" id="KW-1185">Reference proteome</keyword>